<evidence type="ECO:0000313" key="3">
    <source>
        <dbReference type="Proteomes" id="UP000799779"/>
    </source>
</evidence>
<evidence type="ECO:0008006" key="4">
    <source>
        <dbReference type="Google" id="ProtNLM"/>
    </source>
</evidence>
<dbReference type="Proteomes" id="UP000799779">
    <property type="component" value="Unassembled WGS sequence"/>
</dbReference>
<protein>
    <recommendedName>
        <fullName evidence="4">Secreted protein</fullName>
    </recommendedName>
</protein>
<name>A0A6A5VW99_9PLEO</name>
<dbReference type="EMBL" id="ML977717">
    <property type="protein sequence ID" value="KAF1993244.1"/>
    <property type="molecule type" value="Genomic_DNA"/>
</dbReference>
<dbReference type="AlphaFoldDB" id="A0A6A5VW99"/>
<feature type="signal peptide" evidence="1">
    <location>
        <begin position="1"/>
        <end position="17"/>
    </location>
</feature>
<reference evidence="2" key="1">
    <citation type="journal article" date="2020" name="Stud. Mycol.">
        <title>101 Dothideomycetes genomes: a test case for predicting lifestyles and emergence of pathogens.</title>
        <authorList>
            <person name="Haridas S."/>
            <person name="Albert R."/>
            <person name="Binder M."/>
            <person name="Bloem J."/>
            <person name="Labutti K."/>
            <person name="Salamov A."/>
            <person name="Andreopoulos B."/>
            <person name="Baker S."/>
            <person name="Barry K."/>
            <person name="Bills G."/>
            <person name="Bluhm B."/>
            <person name="Cannon C."/>
            <person name="Castanera R."/>
            <person name="Culley D."/>
            <person name="Daum C."/>
            <person name="Ezra D."/>
            <person name="Gonzalez J."/>
            <person name="Henrissat B."/>
            <person name="Kuo A."/>
            <person name="Liang C."/>
            <person name="Lipzen A."/>
            <person name="Lutzoni F."/>
            <person name="Magnuson J."/>
            <person name="Mondo S."/>
            <person name="Nolan M."/>
            <person name="Ohm R."/>
            <person name="Pangilinan J."/>
            <person name="Park H.-J."/>
            <person name="Ramirez L."/>
            <person name="Alfaro M."/>
            <person name="Sun H."/>
            <person name="Tritt A."/>
            <person name="Yoshinaga Y."/>
            <person name="Zwiers L.-H."/>
            <person name="Turgeon B."/>
            <person name="Goodwin S."/>
            <person name="Spatafora J."/>
            <person name="Crous P."/>
            <person name="Grigoriev I."/>
        </authorList>
    </citation>
    <scope>NUCLEOTIDE SEQUENCE</scope>
    <source>
        <strain evidence="2">CBS 123094</strain>
    </source>
</reference>
<organism evidence="2 3">
    <name type="scientific">Amniculicola lignicola CBS 123094</name>
    <dbReference type="NCBI Taxonomy" id="1392246"/>
    <lineage>
        <taxon>Eukaryota</taxon>
        <taxon>Fungi</taxon>
        <taxon>Dikarya</taxon>
        <taxon>Ascomycota</taxon>
        <taxon>Pezizomycotina</taxon>
        <taxon>Dothideomycetes</taxon>
        <taxon>Pleosporomycetidae</taxon>
        <taxon>Pleosporales</taxon>
        <taxon>Amniculicolaceae</taxon>
        <taxon>Amniculicola</taxon>
    </lineage>
</organism>
<keyword evidence="3" id="KW-1185">Reference proteome</keyword>
<sequence>MLLVLRWISSRAGWIAGVDSCLCSGSCRAHNYPQVPTRTELQTGELETATSPQNQGYRTSSGAAWDASSTFNILGPDGTPDRMWRNCRKRCLEITSRPCVQPRNCRCYGRIFRLFVAWLYLSLKDSAQGSVFAFFRFQPLEISPSFSSYIGTQSILFLPGACKWGQFMIRCLRMRGQKGYQVFEMSTA</sequence>
<evidence type="ECO:0000256" key="1">
    <source>
        <dbReference type="SAM" id="SignalP"/>
    </source>
</evidence>
<proteinExistence type="predicted"/>
<keyword evidence="1" id="KW-0732">Signal</keyword>
<evidence type="ECO:0000313" key="2">
    <source>
        <dbReference type="EMBL" id="KAF1993244.1"/>
    </source>
</evidence>
<gene>
    <name evidence="2" type="ORF">P154DRAFT_82257</name>
</gene>
<accession>A0A6A5VW99</accession>
<feature type="chain" id="PRO_5025433121" description="Secreted protein" evidence="1">
    <location>
        <begin position="18"/>
        <end position="188"/>
    </location>
</feature>